<dbReference type="KEGG" id="led:BBK82_09160"/>
<proteinExistence type="predicted"/>
<reference evidence="1 2" key="1">
    <citation type="submission" date="2016-07" db="EMBL/GenBank/DDBJ databases">
        <title>Complete genome sequence of the Lentzea guizhouensis DHS C013.</title>
        <authorList>
            <person name="Cao C."/>
        </authorList>
    </citation>
    <scope>NUCLEOTIDE SEQUENCE [LARGE SCALE GENOMIC DNA]</scope>
    <source>
        <strain evidence="1 2">DHS C013</strain>
    </source>
</reference>
<keyword evidence="2" id="KW-1185">Reference proteome</keyword>
<organism evidence="1 2">
    <name type="scientific">Lentzea guizhouensis</name>
    <dbReference type="NCBI Taxonomy" id="1586287"/>
    <lineage>
        <taxon>Bacteria</taxon>
        <taxon>Bacillati</taxon>
        <taxon>Actinomycetota</taxon>
        <taxon>Actinomycetes</taxon>
        <taxon>Pseudonocardiales</taxon>
        <taxon>Pseudonocardiaceae</taxon>
        <taxon>Lentzea</taxon>
    </lineage>
</organism>
<evidence type="ECO:0000313" key="1">
    <source>
        <dbReference type="EMBL" id="ANZ36203.1"/>
    </source>
</evidence>
<evidence type="ECO:0000313" key="2">
    <source>
        <dbReference type="Proteomes" id="UP000093053"/>
    </source>
</evidence>
<dbReference type="AlphaFoldDB" id="A0A1B2HEQ3"/>
<sequence>MMLYIRGSLHYIDVIHVYGHEDGQTAASRTSKGVETQKIVGDIRSIVDTVKQWPTTAIADISDF</sequence>
<accession>A0A1B2HEQ3</accession>
<name>A0A1B2HEQ3_9PSEU</name>
<protein>
    <submittedName>
        <fullName evidence="1">Uncharacterized protein</fullName>
    </submittedName>
</protein>
<gene>
    <name evidence="1" type="ORF">BBK82_09160</name>
</gene>
<dbReference type="Proteomes" id="UP000093053">
    <property type="component" value="Chromosome"/>
</dbReference>
<dbReference type="EMBL" id="CP016793">
    <property type="protein sequence ID" value="ANZ36203.1"/>
    <property type="molecule type" value="Genomic_DNA"/>
</dbReference>